<keyword evidence="1" id="KW-0067">ATP-binding</keyword>
<keyword evidence="2" id="KW-1185">Reference proteome</keyword>
<organism evidence="1 2">
    <name type="scientific">Sphaerodactylus townsendi</name>
    <dbReference type="NCBI Taxonomy" id="933632"/>
    <lineage>
        <taxon>Eukaryota</taxon>
        <taxon>Metazoa</taxon>
        <taxon>Chordata</taxon>
        <taxon>Craniata</taxon>
        <taxon>Vertebrata</taxon>
        <taxon>Euteleostomi</taxon>
        <taxon>Lepidosauria</taxon>
        <taxon>Squamata</taxon>
        <taxon>Bifurcata</taxon>
        <taxon>Gekkota</taxon>
        <taxon>Sphaerodactylidae</taxon>
        <taxon>Sphaerodactylus</taxon>
    </lineage>
</organism>
<evidence type="ECO:0000313" key="2">
    <source>
        <dbReference type="Proteomes" id="UP000827872"/>
    </source>
</evidence>
<sequence>MVQDRIRGHGAILLFFWALAFAAENLAFVSWNSPLWWWGLEDTNQKVQFSLWLLRYICTFTLFTLGMKAPGLPKKPYMLLINEDERDVETRQVGLCDPKGSLLYVCLFYVNQLGGVGARNITL</sequence>
<dbReference type="Proteomes" id="UP000827872">
    <property type="component" value="Linkage Group LG02"/>
</dbReference>
<dbReference type="EMBL" id="CM037615">
    <property type="protein sequence ID" value="KAH8013566.1"/>
    <property type="molecule type" value="Genomic_DNA"/>
</dbReference>
<name>A0ACB8G215_9SAUR</name>
<accession>A0ACB8G215</accession>
<protein>
    <submittedName>
        <fullName evidence="1">ATP-binding cassette sub- B member 6, mitochondrial</fullName>
    </submittedName>
</protein>
<proteinExistence type="predicted"/>
<reference evidence="1" key="1">
    <citation type="submission" date="2021-08" db="EMBL/GenBank/DDBJ databases">
        <title>The first chromosome-level gecko genome reveals the dynamic sex chromosomes of Neotropical dwarf geckos (Sphaerodactylidae: Sphaerodactylus).</title>
        <authorList>
            <person name="Pinto B.J."/>
            <person name="Keating S.E."/>
            <person name="Gamble T."/>
        </authorList>
    </citation>
    <scope>NUCLEOTIDE SEQUENCE</scope>
    <source>
        <strain evidence="1">TG3544</strain>
    </source>
</reference>
<gene>
    <name evidence="1" type="primary">ABCB6_2</name>
    <name evidence="1" type="ORF">K3G42_020494</name>
</gene>
<evidence type="ECO:0000313" key="1">
    <source>
        <dbReference type="EMBL" id="KAH8013566.1"/>
    </source>
</evidence>
<comment type="caution">
    <text evidence="1">The sequence shown here is derived from an EMBL/GenBank/DDBJ whole genome shotgun (WGS) entry which is preliminary data.</text>
</comment>
<keyword evidence="1" id="KW-0547">Nucleotide-binding</keyword>